<evidence type="ECO:0000256" key="2">
    <source>
        <dbReference type="ARBA" id="ARBA00023125"/>
    </source>
</evidence>
<dbReference type="PANTHER" id="PTHR30055:SF151">
    <property type="entry name" value="TRANSCRIPTIONAL REGULATORY PROTEIN"/>
    <property type="match status" value="1"/>
</dbReference>
<evidence type="ECO:0000256" key="4">
    <source>
        <dbReference type="PROSITE-ProRule" id="PRU00335"/>
    </source>
</evidence>
<evidence type="ECO:0000313" key="7">
    <source>
        <dbReference type="Proteomes" id="UP001464923"/>
    </source>
</evidence>
<feature type="DNA-binding region" description="H-T-H motif" evidence="4">
    <location>
        <begin position="56"/>
        <end position="75"/>
    </location>
</feature>
<dbReference type="SUPFAM" id="SSF48498">
    <property type="entry name" value="Tetracyclin repressor-like, C-terminal domain"/>
    <property type="match status" value="1"/>
</dbReference>
<reference evidence="6 7" key="1">
    <citation type="submission" date="2024-03" db="EMBL/GenBank/DDBJ databases">
        <title>Draft genome sequence of Pseudonocardia tropica JCM 19149.</title>
        <authorList>
            <person name="Butdee W."/>
            <person name="Duangmal K."/>
        </authorList>
    </citation>
    <scope>NUCLEOTIDE SEQUENCE [LARGE SCALE GENOMIC DNA]</scope>
    <source>
        <strain evidence="6 7">JCM 19149</strain>
    </source>
</reference>
<dbReference type="InterPro" id="IPR050109">
    <property type="entry name" value="HTH-type_TetR-like_transc_reg"/>
</dbReference>
<proteinExistence type="predicted"/>
<dbReference type="Pfam" id="PF00440">
    <property type="entry name" value="TetR_N"/>
    <property type="match status" value="1"/>
</dbReference>
<keyword evidence="2 4" id="KW-0238">DNA-binding</keyword>
<evidence type="ECO:0000256" key="3">
    <source>
        <dbReference type="ARBA" id="ARBA00023163"/>
    </source>
</evidence>
<dbReference type="PROSITE" id="PS50977">
    <property type="entry name" value="HTH_TETR_2"/>
    <property type="match status" value="1"/>
</dbReference>
<evidence type="ECO:0000259" key="5">
    <source>
        <dbReference type="PROSITE" id="PS50977"/>
    </source>
</evidence>
<dbReference type="PANTHER" id="PTHR30055">
    <property type="entry name" value="HTH-TYPE TRANSCRIPTIONAL REGULATOR RUTR"/>
    <property type="match status" value="1"/>
</dbReference>
<dbReference type="SUPFAM" id="SSF46689">
    <property type="entry name" value="Homeodomain-like"/>
    <property type="match status" value="1"/>
</dbReference>
<dbReference type="Pfam" id="PF02909">
    <property type="entry name" value="TetR_C_1"/>
    <property type="match status" value="1"/>
</dbReference>
<protein>
    <submittedName>
        <fullName evidence="6">TetR/AcrR family transcriptional regulator</fullName>
    </submittedName>
</protein>
<dbReference type="EMBL" id="JBEDNP010000001">
    <property type="protein sequence ID" value="MEQ3537708.1"/>
    <property type="molecule type" value="Genomic_DNA"/>
</dbReference>
<evidence type="ECO:0000256" key="1">
    <source>
        <dbReference type="ARBA" id="ARBA00023015"/>
    </source>
</evidence>
<name>A0ABV1JP43_9PSEU</name>
<dbReference type="Gene3D" id="1.10.357.10">
    <property type="entry name" value="Tetracycline Repressor, domain 2"/>
    <property type="match status" value="1"/>
</dbReference>
<dbReference type="InterPro" id="IPR004111">
    <property type="entry name" value="Repressor_TetR_C"/>
</dbReference>
<organism evidence="6 7">
    <name type="scientific">Pseudonocardia tropica</name>
    <dbReference type="NCBI Taxonomy" id="681289"/>
    <lineage>
        <taxon>Bacteria</taxon>
        <taxon>Bacillati</taxon>
        <taxon>Actinomycetota</taxon>
        <taxon>Actinomycetes</taxon>
        <taxon>Pseudonocardiales</taxon>
        <taxon>Pseudonocardiaceae</taxon>
        <taxon>Pseudonocardia</taxon>
    </lineage>
</organism>
<comment type="caution">
    <text evidence="6">The sequence shown here is derived from an EMBL/GenBank/DDBJ whole genome shotgun (WGS) entry which is preliminary data.</text>
</comment>
<dbReference type="RefSeq" id="WP_345641186.1">
    <property type="nucleotide sequence ID" value="NZ_BAABLY010000005.1"/>
</dbReference>
<dbReference type="Gene3D" id="1.10.10.60">
    <property type="entry name" value="Homeodomain-like"/>
    <property type="match status" value="1"/>
</dbReference>
<keyword evidence="3" id="KW-0804">Transcription</keyword>
<sequence length="252" mass="27047">MAPTRTNAGDPDRTLALLWRDPEAVPRRGPRQSLSLDRVVEAAVVLADREGLSALSMRKVADALGVSTMTTYTYVPGKAELLDLMLDAAYRGMPMPALAGLPWRGRLTSVADGNRAFHRAHPWAAAVSTHRPSLGPGQMAKYEYELHAFDGLGLSDLDRDSALSHLLAFVRQHALAEQEAGEATLSSSQTDEQWWAVNAPLLGRVLDPDVFPLAVRVGAAVGAAHGSAWDADRAWEFGLARTLDGFAGLVGT</sequence>
<accession>A0ABV1JP43</accession>
<dbReference type="InterPro" id="IPR001647">
    <property type="entry name" value="HTH_TetR"/>
</dbReference>
<dbReference type="Proteomes" id="UP001464923">
    <property type="component" value="Unassembled WGS sequence"/>
</dbReference>
<feature type="domain" description="HTH tetR-type" evidence="5">
    <location>
        <begin position="33"/>
        <end position="93"/>
    </location>
</feature>
<dbReference type="InterPro" id="IPR036271">
    <property type="entry name" value="Tet_transcr_reg_TetR-rel_C_sf"/>
</dbReference>
<keyword evidence="7" id="KW-1185">Reference proteome</keyword>
<gene>
    <name evidence="6" type="ORF">WHI96_02665</name>
</gene>
<keyword evidence="1" id="KW-0805">Transcription regulation</keyword>
<dbReference type="InterPro" id="IPR009057">
    <property type="entry name" value="Homeodomain-like_sf"/>
</dbReference>
<evidence type="ECO:0000313" key="6">
    <source>
        <dbReference type="EMBL" id="MEQ3537708.1"/>
    </source>
</evidence>